<evidence type="ECO:0000256" key="11">
    <source>
        <dbReference type="ARBA" id="ARBA00023237"/>
    </source>
</evidence>
<dbReference type="InterPro" id="IPR039426">
    <property type="entry name" value="TonB-dep_rcpt-like"/>
</dbReference>
<comment type="subcellular location">
    <subcellularLocation>
        <location evidence="1 12">Cell outer membrane</location>
        <topology evidence="1 12">Multi-pass membrane protein</topology>
    </subcellularLocation>
</comment>
<organism evidence="19 21">
    <name type="scientific">Endobacter medicaginis</name>
    <dbReference type="NCBI Taxonomy" id="1181271"/>
    <lineage>
        <taxon>Bacteria</taxon>
        <taxon>Pseudomonadati</taxon>
        <taxon>Pseudomonadota</taxon>
        <taxon>Alphaproteobacteria</taxon>
        <taxon>Acetobacterales</taxon>
        <taxon>Acetobacteraceae</taxon>
        <taxon>Endobacter</taxon>
    </lineage>
</organism>
<accession>A0A850NTI5</accession>
<keyword evidence="3 12" id="KW-0813">Transport</keyword>
<evidence type="ECO:0000256" key="5">
    <source>
        <dbReference type="ARBA" id="ARBA00022692"/>
    </source>
</evidence>
<dbReference type="Gene3D" id="2.170.130.10">
    <property type="entry name" value="TonB-dependent receptor, plug domain"/>
    <property type="match status" value="1"/>
</dbReference>
<dbReference type="InterPro" id="IPR036942">
    <property type="entry name" value="Beta-barrel_TonB_sf"/>
</dbReference>
<keyword evidence="6 15" id="KW-0732">Signal</keyword>
<dbReference type="Pfam" id="PF00593">
    <property type="entry name" value="TonB_dep_Rec_b-barrel"/>
    <property type="match status" value="1"/>
</dbReference>
<dbReference type="InterPro" id="IPR037066">
    <property type="entry name" value="Plug_dom_sf"/>
</dbReference>
<proteinExistence type="inferred from homology"/>
<evidence type="ECO:0000256" key="1">
    <source>
        <dbReference type="ARBA" id="ARBA00004571"/>
    </source>
</evidence>
<evidence type="ECO:0000256" key="13">
    <source>
        <dbReference type="RuleBase" id="RU003357"/>
    </source>
</evidence>
<keyword evidence="4 12" id="KW-1134">Transmembrane beta strand</keyword>
<feature type="signal peptide" evidence="15">
    <location>
        <begin position="1"/>
        <end position="24"/>
    </location>
</feature>
<dbReference type="InterPro" id="IPR000531">
    <property type="entry name" value="Beta-barrel_TonB"/>
</dbReference>
<evidence type="ECO:0000256" key="9">
    <source>
        <dbReference type="ARBA" id="ARBA00023136"/>
    </source>
</evidence>
<dbReference type="GO" id="GO:0009279">
    <property type="term" value="C:cell outer membrane"/>
    <property type="evidence" value="ECO:0007669"/>
    <property type="project" value="UniProtKB-SubCell"/>
</dbReference>
<keyword evidence="8 13" id="KW-0798">TonB box</keyword>
<dbReference type="Proteomes" id="UP000565205">
    <property type="component" value="Unassembled WGS sequence"/>
</dbReference>
<keyword evidence="10 19" id="KW-0675">Receptor</keyword>
<evidence type="ECO:0000256" key="8">
    <source>
        <dbReference type="ARBA" id="ARBA00023077"/>
    </source>
</evidence>
<name>A0A850NTI5_9PROT</name>
<dbReference type="PANTHER" id="PTHR32552">
    <property type="entry name" value="FERRICHROME IRON RECEPTOR-RELATED"/>
    <property type="match status" value="1"/>
</dbReference>
<dbReference type="Gene3D" id="2.40.170.20">
    <property type="entry name" value="TonB-dependent receptor, beta-barrel domain"/>
    <property type="match status" value="1"/>
</dbReference>
<dbReference type="Pfam" id="PF07715">
    <property type="entry name" value="Plug"/>
    <property type="match status" value="1"/>
</dbReference>
<dbReference type="AlphaFoldDB" id="A0A850NTI5"/>
<evidence type="ECO:0000256" key="6">
    <source>
        <dbReference type="ARBA" id="ARBA00022729"/>
    </source>
</evidence>
<dbReference type="GO" id="GO:0015344">
    <property type="term" value="F:siderophore uptake transmembrane transporter activity"/>
    <property type="evidence" value="ECO:0007669"/>
    <property type="project" value="TreeGrafter"/>
</dbReference>
<keyword evidence="5 12" id="KW-0812">Transmembrane</keyword>
<evidence type="ECO:0000256" key="15">
    <source>
        <dbReference type="SAM" id="SignalP"/>
    </source>
</evidence>
<evidence type="ECO:0000313" key="20">
    <source>
        <dbReference type="Proteomes" id="UP000557688"/>
    </source>
</evidence>
<dbReference type="InterPro" id="IPR010105">
    <property type="entry name" value="TonB_sidphr_rcpt"/>
</dbReference>
<protein>
    <submittedName>
        <fullName evidence="18">Catecholate siderophore receptor</fullName>
    </submittedName>
    <submittedName>
        <fullName evidence="19">TonB-dependent siderophore receptor</fullName>
    </submittedName>
</protein>
<reference evidence="19 21" key="1">
    <citation type="submission" date="2020-06" db="EMBL/GenBank/DDBJ databases">
        <title>Description of novel acetic acid bacteria.</title>
        <authorList>
            <person name="Sombolestani A."/>
        </authorList>
    </citation>
    <scope>NUCLEOTIDE SEQUENCE [LARGE SCALE GENOMIC DNA]</scope>
    <source>
        <strain evidence="19 21">LMG 26838</strain>
    </source>
</reference>
<dbReference type="FunFam" id="2.170.130.10:FF:000001">
    <property type="entry name" value="Catecholate siderophore TonB-dependent receptor"/>
    <property type="match status" value="1"/>
</dbReference>
<evidence type="ECO:0000256" key="7">
    <source>
        <dbReference type="ARBA" id="ARBA00023065"/>
    </source>
</evidence>
<dbReference type="EMBL" id="JACHXV010000003">
    <property type="protein sequence ID" value="MBB3173033.1"/>
    <property type="molecule type" value="Genomic_DNA"/>
</dbReference>
<gene>
    <name evidence="18" type="ORF">FHR90_000851</name>
    <name evidence="19" type="ORF">HUK83_12215</name>
</gene>
<dbReference type="RefSeq" id="WP_176625156.1">
    <property type="nucleotide sequence ID" value="NZ_JABXXQ010000284.1"/>
</dbReference>
<evidence type="ECO:0000259" key="17">
    <source>
        <dbReference type="Pfam" id="PF07715"/>
    </source>
</evidence>
<comment type="similarity">
    <text evidence="2 12 13">Belongs to the TonB-dependent receptor family.</text>
</comment>
<feature type="compositionally biased region" description="Basic and acidic residues" evidence="14">
    <location>
        <begin position="49"/>
        <end position="65"/>
    </location>
</feature>
<dbReference type="PROSITE" id="PS52016">
    <property type="entry name" value="TONB_DEPENDENT_REC_3"/>
    <property type="match status" value="1"/>
</dbReference>
<dbReference type="GO" id="GO:0038023">
    <property type="term" value="F:signaling receptor activity"/>
    <property type="evidence" value="ECO:0007669"/>
    <property type="project" value="InterPro"/>
</dbReference>
<sequence>MASSTPTVGLALAGAWLWLPAAQAATPPGDAAADEGGHRHGGEHHRHDHDHDHDHDHPGTEHAGYDGRVEEESYLVHGVRGYQEKSAHLSRIATRLVDTPQSITVIPQALLKDQGTVNMLQALKTVPGISIAAGEGGQQGDNLSIRGFNAQNDFYRDGMLDFGSYYRDPFDLESIDVLKGPSATLFGRGSTGGVINQTTKAAGGAHTEATAAFGTDGTTRATIDYGRQSSMLGGSAFRLNAMVHDAGMAGIDLARTRRYGIAPSLAFGLNTDTVFRIDYFRQQSFDRQYYGIPWINGSPAPVSRSNYYGYRDDYLRSIVNVGTLRLDHTVNSHLRLRDQLRYSTYNLGQRATEPLILGYSPYQNIVNANVPLSSVNISRNVLALTGPSTLLDNQAEFAADFATFGIRHQMTGGVEVQRQSADITRWTYLPRTTTPLFDPNTGAALTVRPTLRSISGTVSNDVAPYINDTLSFGRHWQVLLGWRWDQYTTEYKQIVAPAVHVTRTDQKPSWRGAIVYHPVDNASVYVSGGTSFDPSGENVSLTASTAAVPPETSATVELGGKWDIGRLSLTSAVYQIQMYNVRETNPADATQTILAGNYRARGFELQASGHITRRWEIFGGYSYNDVVVVSSPNRLELGNSPPNAPKHTVALWTEYHLPWLPMELGAGVNYVSTRTASSLPISGTTVIERAPGYATMQLMAKYQITPRFSGQVNLTNVTDTTYYDALHPSHIVMGPARAALFSFDYKL</sequence>
<dbReference type="EMBL" id="JABXXQ010000284">
    <property type="protein sequence ID" value="NVN31096.1"/>
    <property type="molecule type" value="Genomic_DNA"/>
</dbReference>
<comment type="caution">
    <text evidence="19">The sequence shown here is derived from an EMBL/GenBank/DDBJ whole genome shotgun (WGS) entry which is preliminary data.</text>
</comment>
<evidence type="ECO:0000256" key="10">
    <source>
        <dbReference type="ARBA" id="ARBA00023170"/>
    </source>
</evidence>
<evidence type="ECO:0000256" key="12">
    <source>
        <dbReference type="PROSITE-ProRule" id="PRU01360"/>
    </source>
</evidence>
<dbReference type="PANTHER" id="PTHR32552:SF83">
    <property type="entry name" value="BLR3904 PROTEIN"/>
    <property type="match status" value="1"/>
</dbReference>
<reference evidence="18 20" key="2">
    <citation type="submission" date="2020-08" db="EMBL/GenBank/DDBJ databases">
        <title>Genomic Encyclopedia of Type Strains, Phase III (KMG-III): the genomes of soil and plant-associated and newly described type strains.</title>
        <authorList>
            <person name="Whitman W."/>
        </authorList>
    </citation>
    <scope>NUCLEOTIDE SEQUENCE [LARGE SCALE GENOMIC DNA]</scope>
    <source>
        <strain evidence="18 20">CECT 8088</strain>
    </source>
</reference>
<evidence type="ECO:0000256" key="14">
    <source>
        <dbReference type="SAM" id="MobiDB-lite"/>
    </source>
</evidence>
<keyword evidence="11 12" id="KW-0998">Cell outer membrane</keyword>
<dbReference type="SUPFAM" id="SSF56935">
    <property type="entry name" value="Porins"/>
    <property type="match status" value="1"/>
</dbReference>
<keyword evidence="20" id="KW-1185">Reference proteome</keyword>
<dbReference type="CDD" id="cd01347">
    <property type="entry name" value="ligand_gated_channel"/>
    <property type="match status" value="1"/>
</dbReference>
<keyword evidence="7" id="KW-0406">Ion transport</keyword>
<evidence type="ECO:0000313" key="18">
    <source>
        <dbReference type="EMBL" id="MBB3173033.1"/>
    </source>
</evidence>
<evidence type="ECO:0000313" key="21">
    <source>
        <dbReference type="Proteomes" id="UP000565205"/>
    </source>
</evidence>
<evidence type="ECO:0000256" key="4">
    <source>
        <dbReference type="ARBA" id="ARBA00022452"/>
    </source>
</evidence>
<evidence type="ECO:0000256" key="3">
    <source>
        <dbReference type="ARBA" id="ARBA00022448"/>
    </source>
</evidence>
<feature type="domain" description="TonB-dependent receptor plug" evidence="17">
    <location>
        <begin position="96"/>
        <end position="194"/>
    </location>
</feature>
<dbReference type="InterPro" id="IPR012910">
    <property type="entry name" value="Plug_dom"/>
</dbReference>
<keyword evidence="9 12" id="KW-0472">Membrane</keyword>
<feature type="chain" id="PRO_5036418687" evidence="15">
    <location>
        <begin position="25"/>
        <end position="747"/>
    </location>
</feature>
<dbReference type="GO" id="GO:0015891">
    <property type="term" value="P:siderophore transport"/>
    <property type="evidence" value="ECO:0007669"/>
    <property type="project" value="InterPro"/>
</dbReference>
<feature type="domain" description="TonB-dependent receptor-like beta-barrel" evidence="16">
    <location>
        <begin position="269"/>
        <end position="717"/>
    </location>
</feature>
<evidence type="ECO:0000313" key="19">
    <source>
        <dbReference type="EMBL" id="NVN31096.1"/>
    </source>
</evidence>
<evidence type="ECO:0000259" key="16">
    <source>
        <dbReference type="Pfam" id="PF00593"/>
    </source>
</evidence>
<dbReference type="NCBIfam" id="TIGR01783">
    <property type="entry name" value="TonB-siderophor"/>
    <property type="match status" value="1"/>
</dbReference>
<dbReference type="Proteomes" id="UP000557688">
    <property type="component" value="Unassembled WGS sequence"/>
</dbReference>
<feature type="region of interest" description="Disordered" evidence="14">
    <location>
        <begin position="25"/>
        <end position="65"/>
    </location>
</feature>
<evidence type="ECO:0000256" key="2">
    <source>
        <dbReference type="ARBA" id="ARBA00009810"/>
    </source>
</evidence>